<dbReference type="Proteomes" id="UP000248817">
    <property type="component" value="Unassembled WGS sequence"/>
</dbReference>
<evidence type="ECO:0000313" key="2">
    <source>
        <dbReference type="EMBL" id="PYI27952.1"/>
    </source>
</evidence>
<protein>
    <submittedName>
        <fullName evidence="2">Uncharacterized protein</fullName>
    </submittedName>
</protein>
<feature type="region of interest" description="Disordered" evidence="1">
    <location>
        <begin position="183"/>
        <end position="211"/>
    </location>
</feature>
<evidence type="ECO:0000313" key="3">
    <source>
        <dbReference type="Proteomes" id="UP000248817"/>
    </source>
</evidence>
<proteinExistence type="predicted"/>
<gene>
    <name evidence="2" type="ORF">BP00DRAFT_482070</name>
</gene>
<keyword evidence="3" id="KW-1185">Reference proteome</keyword>
<dbReference type="AlphaFoldDB" id="A0A2V5HYY8"/>
<dbReference type="EMBL" id="KZ825558">
    <property type="protein sequence ID" value="PYI27952.1"/>
    <property type="molecule type" value="Genomic_DNA"/>
</dbReference>
<accession>A0A2V5HYY8</accession>
<sequence>MAQVNPSPTSLVQMDTLVDVFTMQFRDLEQNPHLGDTRFVVVGDVAEMPYKIRKAHRSCEYNVETSGTIVLLIDYEDRIESIKNFLKERGPMHFQVIDNQLHYDPKATGFVMVPLHLIPLDRLGLGKDFDRQCGLKKIAEVGKRAPRIPGDAITEQLRTAVSRYGVTWSAERITAELQASHVRRLEESQGSQGQESGLDETPSLDNSEDSRDVAGLCSCLPWLARLWP</sequence>
<evidence type="ECO:0000256" key="1">
    <source>
        <dbReference type="SAM" id="MobiDB-lite"/>
    </source>
</evidence>
<name>A0A2V5HYY8_9EURO</name>
<reference evidence="2 3" key="1">
    <citation type="submission" date="2018-02" db="EMBL/GenBank/DDBJ databases">
        <title>The genomes of Aspergillus section Nigri reveals drivers in fungal speciation.</title>
        <authorList>
            <consortium name="DOE Joint Genome Institute"/>
            <person name="Vesth T.C."/>
            <person name="Nybo J."/>
            <person name="Theobald S."/>
            <person name="Brandl J."/>
            <person name="Frisvad J.C."/>
            <person name="Nielsen K.F."/>
            <person name="Lyhne E.K."/>
            <person name="Kogle M.E."/>
            <person name="Kuo A."/>
            <person name="Riley R."/>
            <person name="Clum A."/>
            <person name="Nolan M."/>
            <person name="Lipzen A."/>
            <person name="Salamov A."/>
            <person name="Henrissat B."/>
            <person name="Wiebenga A."/>
            <person name="De vries R.P."/>
            <person name="Grigoriev I.V."/>
            <person name="Mortensen U.H."/>
            <person name="Andersen M.R."/>
            <person name="Baker S.E."/>
        </authorList>
    </citation>
    <scope>NUCLEOTIDE SEQUENCE [LARGE SCALE GENOMIC DNA]</scope>
    <source>
        <strain evidence="2 3">CBS 114.80</strain>
    </source>
</reference>
<organism evidence="2 3">
    <name type="scientific">Aspergillus indologenus CBS 114.80</name>
    <dbReference type="NCBI Taxonomy" id="1450541"/>
    <lineage>
        <taxon>Eukaryota</taxon>
        <taxon>Fungi</taxon>
        <taxon>Dikarya</taxon>
        <taxon>Ascomycota</taxon>
        <taxon>Pezizomycotina</taxon>
        <taxon>Eurotiomycetes</taxon>
        <taxon>Eurotiomycetidae</taxon>
        <taxon>Eurotiales</taxon>
        <taxon>Aspergillaceae</taxon>
        <taxon>Aspergillus</taxon>
        <taxon>Aspergillus subgen. Circumdati</taxon>
    </lineage>
</organism>